<feature type="binding site" evidence="7">
    <location>
        <position position="149"/>
    </location>
    <ligand>
        <name>glyoxylate</name>
        <dbReference type="ChEBI" id="CHEBI:36655"/>
    </ligand>
</feature>
<evidence type="ECO:0000313" key="9">
    <source>
        <dbReference type="EMBL" id="MCF2531812.1"/>
    </source>
</evidence>
<dbReference type="InterPro" id="IPR037396">
    <property type="entry name" value="FMN_HAD"/>
</dbReference>
<dbReference type="RefSeq" id="WP_235056464.1">
    <property type="nucleotide sequence ID" value="NZ_JAKFHA010000027.1"/>
</dbReference>
<dbReference type="PANTHER" id="PTHR10578:SF107">
    <property type="entry name" value="2-HYDROXYACID OXIDASE 1"/>
    <property type="match status" value="1"/>
</dbReference>
<evidence type="ECO:0000256" key="2">
    <source>
        <dbReference type="ARBA" id="ARBA00022630"/>
    </source>
</evidence>
<keyword evidence="4" id="KW-0560">Oxidoreductase</keyword>
<dbReference type="PIRSF" id="PIRSF000138">
    <property type="entry name" value="Al-hdrx_acd_dh"/>
    <property type="match status" value="1"/>
</dbReference>
<comment type="caution">
    <text evidence="9">The sequence shown here is derived from an EMBL/GenBank/DDBJ whole genome shotgun (WGS) entry which is preliminary data.</text>
</comment>
<protein>
    <submittedName>
        <fullName evidence="9">Alpha-hydroxy-acid oxidizing protein</fullName>
    </submittedName>
</protein>
<sequence>MTTPALAYIEGGSGDEETLRDNLDAWRRLALQPRVLRDMTQVETATTLLGTAVGAPVGLAPTAMHCLVDPDGETATARAAAETGTLMVASQAANRSWQDTAAAATDVLLWAQMYVLRDRGLTRELAVRAKESGSRAIVVCVDGVAVPRRARLEGHAFVPPEGMAFPNLVSAAAAASANGRGVDLGAAVSAFDPSVTFADLTWLKECTGLPLVVKGVLHPHDAAACVDAGADAIAVSNHGGRQLDGCIATADVLGEIADAVGDRAEVYVDGGIRTGPDVVKALALGARAAFVGRPALRALADGSAAGLAAYLADLREDVRRTLAFCGCASPAEVRREHVRPRGPR</sequence>
<feature type="binding site" evidence="7">
    <location>
        <position position="114"/>
    </location>
    <ligand>
        <name>glyoxylate</name>
        <dbReference type="ChEBI" id="CHEBI:36655"/>
    </ligand>
</feature>
<dbReference type="InterPro" id="IPR013785">
    <property type="entry name" value="Aldolase_TIM"/>
</dbReference>
<dbReference type="GO" id="GO:0005737">
    <property type="term" value="C:cytoplasm"/>
    <property type="evidence" value="ECO:0007669"/>
    <property type="project" value="UniProtKB-ARBA"/>
</dbReference>
<dbReference type="AlphaFoldDB" id="A0AA41U5D7"/>
<gene>
    <name evidence="9" type="ORF">LZ495_31980</name>
</gene>
<evidence type="ECO:0000256" key="4">
    <source>
        <dbReference type="ARBA" id="ARBA00023002"/>
    </source>
</evidence>
<reference evidence="9" key="1">
    <citation type="submission" date="2022-01" db="EMBL/GenBank/DDBJ databases">
        <title>Genome-Based Taxonomic Classification of the Phylum Actinobacteria.</title>
        <authorList>
            <person name="Gao Y."/>
        </authorList>
    </citation>
    <scope>NUCLEOTIDE SEQUENCE</scope>
    <source>
        <strain evidence="9">KLBMP 8922</strain>
    </source>
</reference>
<feature type="binding site" evidence="7">
    <location>
        <position position="112"/>
    </location>
    <ligand>
        <name>FMN</name>
        <dbReference type="ChEBI" id="CHEBI:58210"/>
    </ligand>
</feature>
<comment type="cofactor">
    <cofactor evidence="1">
        <name>FMN</name>
        <dbReference type="ChEBI" id="CHEBI:58210"/>
    </cofactor>
</comment>
<dbReference type="PANTHER" id="PTHR10578">
    <property type="entry name" value="S -2-HYDROXY-ACID OXIDASE-RELATED"/>
    <property type="match status" value="1"/>
</dbReference>
<dbReference type="SUPFAM" id="SSF51395">
    <property type="entry name" value="FMN-linked oxidoreductases"/>
    <property type="match status" value="1"/>
</dbReference>
<dbReference type="InterPro" id="IPR012133">
    <property type="entry name" value="Alpha-hydoxy_acid_DH_FMN"/>
</dbReference>
<evidence type="ECO:0000313" key="10">
    <source>
        <dbReference type="Proteomes" id="UP001165378"/>
    </source>
</evidence>
<dbReference type="GO" id="GO:0016491">
    <property type="term" value="F:oxidoreductase activity"/>
    <property type="evidence" value="ECO:0007669"/>
    <property type="project" value="UniProtKB-KW"/>
</dbReference>
<evidence type="ECO:0000256" key="6">
    <source>
        <dbReference type="PIRSR" id="PIRSR000138-1"/>
    </source>
</evidence>
<dbReference type="Pfam" id="PF01070">
    <property type="entry name" value="FMN_dh"/>
    <property type="match status" value="1"/>
</dbReference>
<dbReference type="Proteomes" id="UP001165378">
    <property type="component" value="Unassembled WGS sequence"/>
</dbReference>
<keyword evidence="2 7" id="KW-0285">Flavoprotein</keyword>
<feature type="binding site" evidence="7">
    <location>
        <position position="90"/>
    </location>
    <ligand>
        <name>FMN</name>
        <dbReference type="ChEBI" id="CHEBI:58210"/>
    </ligand>
</feature>
<feature type="binding site" evidence="7">
    <location>
        <position position="214"/>
    </location>
    <ligand>
        <name>FMN</name>
        <dbReference type="ChEBI" id="CHEBI:58210"/>
    </ligand>
</feature>
<accession>A0AA41U5D7</accession>
<feature type="binding site" evidence="7">
    <location>
        <position position="236"/>
    </location>
    <ligand>
        <name>FMN</name>
        <dbReference type="ChEBI" id="CHEBI:58210"/>
    </ligand>
</feature>
<feature type="domain" description="FMN hydroxy acid dehydrogenase" evidence="8">
    <location>
        <begin position="1"/>
        <end position="343"/>
    </location>
</feature>
<dbReference type="InterPro" id="IPR008259">
    <property type="entry name" value="FMN_hydac_DH_AS"/>
</dbReference>
<keyword evidence="3 7" id="KW-0288">FMN</keyword>
<evidence type="ECO:0000256" key="1">
    <source>
        <dbReference type="ARBA" id="ARBA00001917"/>
    </source>
</evidence>
<organism evidence="9 10">
    <name type="scientific">Yinghuangia soli</name>
    <dbReference type="NCBI Taxonomy" id="2908204"/>
    <lineage>
        <taxon>Bacteria</taxon>
        <taxon>Bacillati</taxon>
        <taxon>Actinomycetota</taxon>
        <taxon>Actinomycetes</taxon>
        <taxon>Kitasatosporales</taxon>
        <taxon>Streptomycetaceae</taxon>
        <taxon>Yinghuangia</taxon>
    </lineage>
</organism>
<dbReference type="InterPro" id="IPR000262">
    <property type="entry name" value="FMN-dep_DH"/>
</dbReference>
<feature type="binding site" evidence="7">
    <location>
        <begin position="61"/>
        <end position="63"/>
    </location>
    <ligand>
        <name>FMN</name>
        <dbReference type="ChEBI" id="CHEBI:58210"/>
    </ligand>
</feature>
<feature type="binding site" evidence="7">
    <location>
        <position position="8"/>
    </location>
    <ligand>
        <name>glyoxylate</name>
        <dbReference type="ChEBI" id="CHEBI:36655"/>
    </ligand>
</feature>
<feature type="binding site" evidence="7">
    <location>
        <position position="238"/>
    </location>
    <ligand>
        <name>glyoxylate</name>
        <dbReference type="ChEBI" id="CHEBI:36655"/>
    </ligand>
</feature>
<dbReference type="EMBL" id="JAKFHA010000027">
    <property type="protein sequence ID" value="MCF2531812.1"/>
    <property type="molecule type" value="Genomic_DNA"/>
</dbReference>
<dbReference type="Gene3D" id="3.20.20.70">
    <property type="entry name" value="Aldolase class I"/>
    <property type="match status" value="1"/>
</dbReference>
<dbReference type="FunFam" id="3.20.20.70:FF:000056">
    <property type="entry name" value="hydroxyacid oxidase 2"/>
    <property type="match status" value="1"/>
</dbReference>
<proteinExistence type="inferred from homology"/>
<evidence type="ECO:0000256" key="5">
    <source>
        <dbReference type="ARBA" id="ARBA00024042"/>
    </source>
</evidence>
<feature type="binding site" evidence="7">
    <location>
        <begin position="269"/>
        <end position="273"/>
    </location>
    <ligand>
        <name>FMN</name>
        <dbReference type="ChEBI" id="CHEBI:58210"/>
    </ligand>
</feature>
<name>A0AA41U5D7_9ACTN</name>
<comment type="similarity">
    <text evidence="5">Belongs to the FMN-dependent alpha-hydroxy acid dehydrogenase family.</text>
</comment>
<evidence type="ECO:0000259" key="8">
    <source>
        <dbReference type="PROSITE" id="PS51349"/>
    </source>
</evidence>
<evidence type="ECO:0000256" key="3">
    <source>
        <dbReference type="ARBA" id="ARBA00022643"/>
    </source>
</evidence>
<dbReference type="CDD" id="cd02809">
    <property type="entry name" value="alpha_hydroxyacid_oxid_FMN"/>
    <property type="match status" value="1"/>
</dbReference>
<keyword evidence="10" id="KW-1185">Reference proteome</keyword>
<dbReference type="PROSITE" id="PS00557">
    <property type="entry name" value="FMN_HYDROXY_ACID_DH_1"/>
    <property type="match status" value="1"/>
</dbReference>
<evidence type="ECO:0000256" key="7">
    <source>
        <dbReference type="PIRSR" id="PIRSR000138-2"/>
    </source>
</evidence>
<dbReference type="GO" id="GO:0010181">
    <property type="term" value="F:FMN binding"/>
    <property type="evidence" value="ECO:0007669"/>
    <property type="project" value="InterPro"/>
</dbReference>
<feature type="binding site" evidence="7">
    <location>
        <begin position="292"/>
        <end position="293"/>
    </location>
    <ligand>
        <name>FMN</name>
        <dbReference type="ChEBI" id="CHEBI:58210"/>
    </ligand>
</feature>
<dbReference type="PROSITE" id="PS51349">
    <property type="entry name" value="FMN_HYDROXY_ACID_DH_2"/>
    <property type="match status" value="1"/>
</dbReference>
<feature type="binding site" evidence="7">
    <location>
        <position position="241"/>
    </location>
    <ligand>
        <name>glyoxylate</name>
        <dbReference type="ChEBI" id="CHEBI:36655"/>
    </ligand>
</feature>
<feature type="active site" description="Proton acceptor" evidence="6">
    <location>
        <position position="238"/>
    </location>
</feature>